<dbReference type="GO" id="GO:0016747">
    <property type="term" value="F:acyltransferase activity, transferring groups other than amino-acyl groups"/>
    <property type="evidence" value="ECO:0007669"/>
    <property type="project" value="InterPro"/>
</dbReference>
<dbReference type="OrthoDB" id="9796461at2"/>
<dbReference type="Pfam" id="PF01757">
    <property type="entry name" value="Acyl_transf_3"/>
    <property type="match status" value="1"/>
</dbReference>
<evidence type="ECO:0000313" key="4">
    <source>
        <dbReference type="EMBL" id="AXX98043.1"/>
    </source>
</evidence>
<evidence type="ECO:0000313" key="5">
    <source>
        <dbReference type="Proteomes" id="UP000261704"/>
    </source>
</evidence>
<dbReference type="AlphaFoldDB" id="A0A347UGR5"/>
<organism evidence="4 5">
    <name type="scientific">Profundibacter amoris</name>
    <dbReference type="NCBI Taxonomy" id="2171755"/>
    <lineage>
        <taxon>Bacteria</taxon>
        <taxon>Pseudomonadati</taxon>
        <taxon>Pseudomonadota</taxon>
        <taxon>Alphaproteobacteria</taxon>
        <taxon>Rhodobacterales</taxon>
        <taxon>Paracoccaceae</taxon>
        <taxon>Profundibacter</taxon>
    </lineage>
</organism>
<sequence>MSLPVSPLPGCGCPPQHYKDFSQSVVAVSVFASNILFYREGGYFDLAANEKPLLHTWSLAVEEQYYLIFPILLFILWRYGHNRAFFGITVIALLSLALSEWGWRTHPAANFYLAPTRAWEFLAGSIVAFLHINKPQQSGNFAALLGFVLILFSVFYFDENTPFPSLYAMVPVGGAVLILLYATKGAWVAQLLSLRAFTAIGLISYSAYLWHQPLFAFARIHNLHQPGQWEMLFLAGLSLPLAYLSWRFVEQPFRKGNFAKSLSQGAIFTLAATTGSALIAFGIYGHLNNGVPQRLNDTARYYANFSQSRNPYETCLLKIGDDYSTQPKTGCQEFTNSNKIDVMFIGDSHSHAISYQAQLALQKENISSYSVAYVGCIGLEGYFRANTPDSYQCSKYNEHMLEYARKTGVKTLVITSRFTLYWNGARFDNHEGGVESGKGAYIDLLDYRDENAGPLDQNRRDRVLQSYTKNILKLAREFNVVLLYPIPEAGWNVPELAVKRILVGHEQNVDNITTSYQVFTQRNGPVITAFDTIDSPNLFRVKPHELLCNTFIKQRCINLIDGISYYFDDDHLSHAGASLLAPYILEQVQRARANGTVTSTQ</sequence>
<keyword evidence="1" id="KW-1133">Transmembrane helix</keyword>
<keyword evidence="1" id="KW-0812">Transmembrane</keyword>
<dbReference type="PANTHER" id="PTHR23028">
    <property type="entry name" value="ACETYLTRANSFERASE"/>
    <property type="match status" value="1"/>
</dbReference>
<dbReference type="PANTHER" id="PTHR23028:SF53">
    <property type="entry name" value="ACYL_TRANSF_3 DOMAIN-CONTAINING PROTEIN"/>
    <property type="match status" value="1"/>
</dbReference>
<keyword evidence="5" id="KW-1185">Reference proteome</keyword>
<keyword evidence="4" id="KW-0808">Transferase</keyword>
<feature type="transmembrane region" description="Helical" evidence="1">
    <location>
        <begin position="57"/>
        <end position="77"/>
    </location>
</feature>
<keyword evidence="1" id="KW-0472">Membrane</keyword>
<dbReference type="EMBL" id="CP032125">
    <property type="protein sequence ID" value="AXX98043.1"/>
    <property type="molecule type" value="Genomic_DNA"/>
</dbReference>
<accession>A0A347UGR5</accession>
<feature type="transmembrane region" description="Helical" evidence="1">
    <location>
        <begin position="194"/>
        <end position="211"/>
    </location>
</feature>
<feature type="domain" description="Acyltransferase 3" evidence="2">
    <location>
        <begin position="43"/>
        <end position="246"/>
    </location>
</feature>
<dbReference type="KEGG" id="pamo:BAR1_08930"/>
<feature type="transmembrane region" description="Helical" evidence="1">
    <location>
        <begin position="231"/>
        <end position="249"/>
    </location>
</feature>
<dbReference type="InterPro" id="IPR002656">
    <property type="entry name" value="Acyl_transf_3_dom"/>
</dbReference>
<dbReference type="InterPro" id="IPR050879">
    <property type="entry name" value="Acyltransferase_3"/>
</dbReference>
<name>A0A347UGR5_9RHOB</name>
<keyword evidence="4" id="KW-0012">Acyltransferase</keyword>
<dbReference type="Proteomes" id="UP000261704">
    <property type="component" value="Chromosome"/>
</dbReference>
<feature type="transmembrane region" description="Helical" evidence="1">
    <location>
        <begin position="261"/>
        <end position="284"/>
    </location>
</feature>
<dbReference type="GO" id="GO:0009103">
    <property type="term" value="P:lipopolysaccharide biosynthetic process"/>
    <property type="evidence" value="ECO:0007669"/>
    <property type="project" value="TreeGrafter"/>
</dbReference>
<feature type="transmembrane region" description="Helical" evidence="1">
    <location>
        <begin position="84"/>
        <end position="103"/>
    </location>
</feature>
<dbReference type="Pfam" id="PF19040">
    <property type="entry name" value="SGNH"/>
    <property type="match status" value="1"/>
</dbReference>
<protein>
    <submittedName>
        <fullName evidence="4">Acyltransferase</fullName>
    </submittedName>
</protein>
<feature type="domain" description="SGNH" evidence="3">
    <location>
        <begin position="335"/>
        <end position="585"/>
    </location>
</feature>
<gene>
    <name evidence="4" type="ORF">BAR1_08930</name>
</gene>
<feature type="transmembrane region" description="Helical" evidence="1">
    <location>
        <begin position="109"/>
        <end position="132"/>
    </location>
</feature>
<reference evidence="4 5" key="1">
    <citation type="submission" date="2018-09" db="EMBL/GenBank/DDBJ databases">
        <title>Profundibacter amoris BAR1 gen. nov., sp. nov., a new member of the Roseobacter clade isolated at Lokis Castle Vent Field on the Arctic Mid-Oceanic Ridge.</title>
        <authorList>
            <person name="Le Moine Bauer S."/>
            <person name="Sjoeberg A.G."/>
            <person name="L'Haridon S."/>
            <person name="Stokke R."/>
            <person name="Roalkvam I."/>
            <person name="Steen I.H."/>
            <person name="Dahle H."/>
        </authorList>
    </citation>
    <scope>NUCLEOTIDE SEQUENCE [LARGE SCALE GENOMIC DNA]</scope>
    <source>
        <strain evidence="4 5">BAR1</strain>
    </source>
</reference>
<evidence type="ECO:0000256" key="1">
    <source>
        <dbReference type="SAM" id="Phobius"/>
    </source>
</evidence>
<dbReference type="InterPro" id="IPR043968">
    <property type="entry name" value="SGNH"/>
</dbReference>
<feature type="transmembrane region" description="Helical" evidence="1">
    <location>
        <begin position="163"/>
        <end position="182"/>
    </location>
</feature>
<evidence type="ECO:0000259" key="3">
    <source>
        <dbReference type="Pfam" id="PF19040"/>
    </source>
</evidence>
<evidence type="ECO:0000259" key="2">
    <source>
        <dbReference type="Pfam" id="PF01757"/>
    </source>
</evidence>
<dbReference type="GO" id="GO:0016020">
    <property type="term" value="C:membrane"/>
    <property type="evidence" value="ECO:0007669"/>
    <property type="project" value="TreeGrafter"/>
</dbReference>
<feature type="transmembrane region" description="Helical" evidence="1">
    <location>
        <begin position="139"/>
        <end position="157"/>
    </location>
</feature>
<proteinExistence type="predicted"/>